<accession>A0ABP2HRS4</accession>
<keyword evidence="2" id="KW-1185">Reference proteome</keyword>
<dbReference type="InterPro" id="IPR010712">
    <property type="entry name" value="Arsenical-R_ArsD"/>
</dbReference>
<sequence length="151" mass="16801">MRKLAIYEAAAEWDDEQELADLAQSLDVLTHQGVEWERHDLAKEPAAFEANPAAAQYLKVFGAERLPVMLVDGVIVIAGRYPDDVDLIDWLELPPEVLGYDWVDEDDVEEGRDGECGCGRERYAEDGCSDDAEGREHGHGHHCGCGHHGHH</sequence>
<proteinExistence type="predicted"/>
<dbReference type="RefSeq" id="WP_009165521.1">
    <property type="nucleotide sequence ID" value="NZ_ADFP01000097.1"/>
</dbReference>
<dbReference type="GeneID" id="90985514"/>
<comment type="caution">
    <text evidence="1">The sequence shown here is derived from an EMBL/GenBank/DDBJ whole genome shotgun (WGS) entry which is preliminary data.</text>
</comment>
<reference evidence="1 2" key="1">
    <citation type="submission" date="2009-12" db="EMBL/GenBank/DDBJ databases">
        <authorList>
            <person name="Shrivastava S."/>
            <person name="Madupu R."/>
            <person name="Durkin A.S."/>
            <person name="Torralba M."/>
            <person name="Methe B."/>
            <person name="Sutton G.G."/>
            <person name="Strausberg R.L."/>
            <person name="Nelson K.E."/>
        </authorList>
    </citation>
    <scope>NUCLEOTIDE SEQUENCE [LARGE SCALE GENOMIC DNA]</scope>
    <source>
        <strain evidence="1 2">W5455</strain>
    </source>
</reference>
<name>A0ABP2HRS4_9BACT</name>
<organism evidence="1 2">
    <name type="scientific">Pyramidobacter piscolens W5455</name>
    <dbReference type="NCBI Taxonomy" id="352165"/>
    <lineage>
        <taxon>Bacteria</taxon>
        <taxon>Thermotogati</taxon>
        <taxon>Synergistota</taxon>
        <taxon>Synergistia</taxon>
        <taxon>Synergistales</taxon>
        <taxon>Dethiosulfovibrionaceae</taxon>
        <taxon>Pyramidobacter</taxon>
    </lineage>
</organism>
<dbReference type="Gene3D" id="3.40.30.10">
    <property type="entry name" value="Glutaredoxin"/>
    <property type="match status" value="1"/>
</dbReference>
<dbReference type="Proteomes" id="UP000006462">
    <property type="component" value="Unassembled WGS sequence"/>
</dbReference>
<dbReference type="EMBL" id="ADFP01000097">
    <property type="protein sequence ID" value="EFB90083.1"/>
    <property type="molecule type" value="Genomic_DNA"/>
</dbReference>
<dbReference type="Pfam" id="PF06953">
    <property type="entry name" value="ArsD"/>
    <property type="match status" value="1"/>
</dbReference>
<evidence type="ECO:0000313" key="2">
    <source>
        <dbReference type="Proteomes" id="UP000006462"/>
    </source>
</evidence>
<evidence type="ECO:0000313" key="1">
    <source>
        <dbReference type="EMBL" id="EFB90083.1"/>
    </source>
</evidence>
<protein>
    <submittedName>
        <fullName evidence="1">Arsenical resistance operon trans-acting repressor ArsD</fullName>
    </submittedName>
</protein>
<gene>
    <name evidence="1" type="ORF">HMPREF7215_0975</name>
</gene>